<comment type="caution">
    <text evidence="1">The sequence shown here is derived from an EMBL/GenBank/DDBJ whole genome shotgun (WGS) entry which is preliminary data.</text>
</comment>
<accession>A0A0Q0PR46</accession>
<proteinExistence type="predicted"/>
<dbReference type="OrthoDB" id="5890653at2"/>
<organism evidence="1 2">
    <name type="scientific">Vibrio metoecus</name>
    <dbReference type="NCBI Taxonomy" id="1481663"/>
    <lineage>
        <taxon>Bacteria</taxon>
        <taxon>Pseudomonadati</taxon>
        <taxon>Pseudomonadota</taxon>
        <taxon>Gammaproteobacteria</taxon>
        <taxon>Vibrionales</taxon>
        <taxon>Vibrionaceae</taxon>
        <taxon>Vibrio</taxon>
    </lineage>
</organism>
<evidence type="ECO:0000313" key="2">
    <source>
        <dbReference type="Proteomes" id="UP000050491"/>
    </source>
</evidence>
<reference evidence="1 2" key="1">
    <citation type="journal article" date="2015" name="Genome Biol. Evol.">
        <title>The Dynamics of Genetic Interactions between Vibrio metoecus and Vibrio cholerae, Two Close Relatives Co-Occurring in the Environment.</title>
        <authorList>
            <person name="Orata F.D."/>
            <person name="Kirchberger P.C."/>
            <person name="Meheust R."/>
            <person name="Barlow E.J."/>
            <person name="Tarr C.L."/>
            <person name="Boucher Y."/>
        </authorList>
    </citation>
    <scope>NUCLEOTIDE SEQUENCE [LARGE SCALE GENOMIC DNA]</scope>
    <source>
        <strain evidence="1 2">YB5B04</strain>
    </source>
</reference>
<sequence>MTDIEDIFKYSYLTDWIDSNNTRQCLYLLSKIYLVHMRAREMIVDYTIDMGKSNSNLTATFEPMYDPPIDYEINFKQDIILAFEHYPRHSMQEAFIVSSHVTNPKKIVDKNEIYNGIIRFIISKSCIEIKNSIVGQLKNSWRNVEKGIDYSWIIDNKDDEFTKWIINYFKKSKLDPWFLPYELDRDIAHYSIITILDLWDPKDIIPNFMSKHQFIEKLKKASVQKKHRMKLKNKKVYTFEMHTDIGIKLDKLASLLDIKKNHLLEELINNKYKSLSRRTDKQ</sequence>
<dbReference type="AlphaFoldDB" id="A0A0Q0PR46"/>
<name>A0A0Q0PR46_VIBMT</name>
<protein>
    <submittedName>
        <fullName evidence="1">Uncharacterized protein</fullName>
    </submittedName>
</protein>
<dbReference type="PATRIC" id="fig|1481663.12.peg.1255"/>
<dbReference type="RefSeq" id="WP_055030593.1">
    <property type="nucleotide sequence ID" value="NZ_LBGP01000018.1"/>
</dbReference>
<dbReference type="Proteomes" id="UP000050491">
    <property type="component" value="Unassembled WGS sequence"/>
</dbReference>
<dbReference type="EMBL" id="LBGP01000018">
    <property type="protein sequence ID" value="KQA99572.1"/>
    <property type="molecule type" value="Genomic_DNA"/>
</dbReference>
<gene>
    <name evidence="1" type="ORF">XV92_12325</name>
</gene>
<evidence type="ECO:0000313" key="1">
    <source>
        <dbReference type="EMBL" id="KQA99572.1"/>
    </source>
</evidence>